<gene>
    <name evidence="1" type="ORF">J2S43_001394</name>
</gene>
<dbReference type="Proteomes" id="UP001240984">
    <property type="component" value="Unassembled WGS sequence"/>
</dbReference>
<sequence>MIAGILTPGAGYGPQAPLFDLASEALADRNAAVEIITWTVPEGLLEIGPEPFVQAHVGAALHRLSKTAPTATPILIAKSLGTYAAALAAERELPAIWLTPLLHITPIAEAIIRNPAPALLVGGTGDKSWLPDVAEATGKTLVTVEGGDHGLRPPGPLKAYADALGNVGTAMEAFLSEIA</sequence>
<comment type="caution">
    <text evidence="1">The sequence shown here is derived from an EMBL/GenBank/DDBJ whole genome shotgun (WGS) entry which is preliminary data.</text>
</comment>
<dbReference type="RefSeq" id="WP_306827770.1">
    <property type="nucleotide sequence ID" value="NZ_JAUSRA010000001.1"/>
</dbReference>
<dbReference type="SUPFAM" id="SSF53474">
    <property type="entry name" value="alpha/beta-Hydrolases"/>
    <property type="match status" value="1"/>
</dbReference>
<name>A0ABT9MN96_9ACTN</name>
<proteinExistence type="predicted"/>
<evidence type="ECO:0000313" key="1">
    <source>
        <dbReference type="EMBL" id="MDP9792882.1"/>
    </source>
</evidence>
<dbReference type="EMBL" id="JAUSRA010000001">
    <property type="protein sequence ID" value="MDP9792882.1"/>
    <property type="molecule type" value="Genomic_DNA"/>
</dbReference>
<evidence type="ECO:0000313" key="2">
    <source>
        <dbReference type="Proteomes" id="UP001240984"/>
    </source>
</evidence>
<keyword evidence="2" id="KW-1185">Reference proteome</keyword>
<protein>
    <recommendedName>
        <fullName evidence="3">Alpha/beta hydrolase</fullName>
    </recommendedName>
</protein>
<organism evidence="1 2">
    <name type="scientific">Catenuloplanes nepalensis</name>
    <dbReference type="NCBI Taxonomy" id="587533"/>
    <lineage>
        <taxon>Bacteria</taxon>
        <taxon>Bacillati</taxon>
        <taxon>Actinomycetota</taxon>
        <taxon>Actinomycetes</taxon>
        <taxon>Micromonosporales</taxon>
        <taxon>Micromonosporaceae</taxon>
        <taxon>Catenuloplanes</taxon>
    </lineage>
</organism>
<dbReference type="InterPro" id="IPR029058">
    <property type="entry name" value="AB_hydrolase_fold"/>
</dbReference>
<evidence type="ECO:0008006" key="3">
    <source>
        <dbReference type="Google" id="ProtNLM"/>
    </source>
</evidence>
<dbReference type="Gene3D" id="3.40.50.1820">
    <property type="entry name" value="alpha/beta hydrolase"/>
    <property type="match status" value="1"/>
</dbReference>
<reference evidence="1 2" key="1">
    <citation type="submission" date="2023-07" db="EMBL/GenBank/DDBJ databases">
        <title>Sequencing the genomes of 1000 actinobacteria strains.</title>
        <authorList>
            <person name="Klenk H.-P."/>
        </authorList>
    </citation>
    <scope>NUCLEOTIDE SEQUENCE [LARGE SCALE GENOMIC DNA]</scope>
    <source>
        <strain evidence="1 2">DSM 44710</strain>
    </source>
</reference>
<accession>A0ABT9MN96</accession>